<comment type="caution">
    <text evidence="3">The sequence shown here is derived from an EMBL/GenBank/DDBJ whole genome shotgun (WGS) entry which is preliminary data.</text>
</comment>
<accession>A0A8H5FU55</accession>
<protein>
    <recommendedName>
        <fullName evidence="2">Protein kinase domain-containing protein</fullName>
    </recommendedName>
</protein>
<evidence type="ECO:0000259" key="2">
    <source>
        <dbReference type="PROSITE" id="PS50011"/>
    </source>
</evidence>
<evidence type="ECO:0000313" key="3">
    <source>
        <dbReference type="EMBL" id="KAF5349241.1"/>
    </source>
</evidence>
<evidence type="ECO:0000256" key="1">
    <source>
        <dbReference type="SAM" id="MobiDB-lite"/>
    </source>
</evidence>
<dbReference type="GO" id="GO:0004674">
    <property type="term" value="F:protein serine/threonine kinase activity"/>
    <property type="evidence" value="ECO:0007669"/>
    <property type="project" value="TreeGrafter"/>
</dbReference>
<organism evidence="3 4">
    <name type="scientific">Leucocoprinus leucothites</name>
    <dbReference type="NCBI Taxonomy" id="201217"/>
    <lineage>
        <taxon>Eukaryota</taxon>
        <taxon>Fungi</taxon>
        <taxon>Dikarya</taxon>
        <taxon>Basidiomycota</taxon>
        <taxon>Agaricomycotina</taxon>
        <taxon>Agaricomycetes</taxon>
        <taxon>Agaricomycetidae</taxon>
        <taxon>Agaricales</taxon>
        <taxon>Agaricineae</taxon>
        <taxon>Agaricaceae</taxon>
        <taxon>Leucocoprinus</taxon>
    </lineage>
</organism>
<feature type="domain" description="Protein kinase" evidence="2">
    <location>
        <begin position="187"/>
        <end position="435"/>
    </location>
</feature>
<dbReference type="AlphaFoldDB" id="A0A8H5FU55"/>
<reference evidence="3 4" key="1">
    <citation type="journal article" date="2020" name="ISME J.">
        <title>Uncovering the hidden diversity of litter-decomposition mechanisms in mushroom-forming fungi.</title>
        <authorList>
            <person name="Floudas D."/>
            <person name="Bentzer J."/>
            <person name="Ahren D."/>
            <person name="Johansson T."/>
            <person name="Persson P."/>
            <person name="Tunlid A."/>
        </authorList>
    </citation>
    <scope>NUCLEOTIDE SEQUENCE [LARGE SCALE GENOMIC DNA]</scope>
    <source>
        <strain evidence="3 4">CBS 146.42</strain>
    </source>
</reference>
<dbReference type="Proteomes" id="UP000559027">
    <property type="component" value="Unassembled WGS sequence"/>
</dbReference>
<dbReference type="InterPro" id="IPR000719">
    <property type="entry name" value="Prot_kinase_dom"/>
</dbReference>
<proteinExistence type="predicted"/>
<dbReference type="InterPro" id="IPR011009">
    <property type="entry name" value="Kinase-like_dom_sf"/>
</dbReference>
<dbReference type="PROSITE" id="PS50011">
    <property type="entry name" value="PROTEIN_KINASE_DOM"/>
    <property type="match status" value="1"/>
</dbReference>
<evidence type="ECO:0000313" key="4">
    <source>
        <dbReference type="Proteomes" id="UP000559027"/>
    </source>
</evidence>
<dbReference type="InterPro" id="IPR051681">
    <property type="entry name" value="Ser/Thr_Kinases-Pseudokinases"/>
</dbReference>
<dbReference type="SUPFAM" id="SSF56112">
    <property type="entry name" value="Protein kinase-like (PK-like)"/>
    <property type="match status" value="1"/>
</dbReference>
<dbReference type="GO" id="GO:0005524">
    <property type="term" value="F:ATP binding"/>
    <property type="evidence" value="ECO:0007669"/>
    <property type="project" value="InterPro"/>
</dbReference>
<gene>
    <name evidence="3" type="ORF">D9756_009413</name>
</gene>
<sequence length="480" mass="53625">MDRRWPETASAGQVVLHSSSATERQPVPHLPSPPRSISEIGSVVGAQDQLEGTGIQLLPSRSNASSSSPQPKSLELPRKDVLSLLYINPNQETTKPEMVFKKVREVLNDSQKHQELLALQGDYAQAVLDLLKKVSVERSCHPRAGTTQVLDHQEVPDDLKNPVLITIKQLCQKIGLHPRIPTFQGARVEDEPITAGTFGDTWKASYRAYPECVSETLTFGHFEHPNIIPFYGIFHMEDSVGRIGMVTPWMSNGTVDKYLDLNPEAPRLPLVYDMLEGLGHLHAQSVIHGNLRSANVLMTPTGTACIADYGLCSVIALANMSEIQDSNLRWKAPELMEELQDGFFPSPTPSSDVYSAASVMYEILVGRMPFFEFKHDSTVVSRVTRGIRPMKPSTQQHLELSDEIWAIMMQSWRGNPDERPIVQQVLESLQQIPPLPLTMTRLWKVMQKQRTDFRSPLAASAFRAAVLGDAQIFEHSLIRL</sequence>
<keyword evidence="4" id="KW-1185">Reference proteome</keyword>
<name>A0A8H5FU55_9AGAR</name>
<dbReference type="EMBL" id="JAACJO010000017">
    <property type="protein sequence ID" value="KAF5349241.1"/>
    <property type="molecule type" value="Genomic_DNA"/>
</dbReference>
<dbReference type="Pfam" id="PF07714">
    <property type="entry name" value="PK_Tyr_Ser-Thr"/>
    <property type="match status" value="1"/>
</dbReference>
<dbReference type="Gene3D" id="1.10.510.10">
    <property type="entry name" value="Transferase(Phosphotransferase) domain 1"/>
    <property type="match status" value="1"/>
</dbReference>
<dbReference type="PANTHER" id="PTHR44329">
    <property type="entry name" value="SERINE/THREONINE-PROTEIN KINASE TNNI3K-RELATED"/>
    <property type="match status" value="1"/>
</dbReference>
<dbReference type="OrthoDB" id="346907at2759"/>
<feature type="region of interest" description="Disordered" evidence="1">
    <location>
        <begin position="1"/>
        <end position="39"/>
    </location>
</feature>
<dbReference type="InterPro" id="IPR001245">
    <property type="entry name" value="Ser-Thr/Tyr_kinase_cat_dom"/>
</dbReference>